<dbReference type="Pfam" id="PF01663">
    <property type="entry name" value="Phosphodiest"/>
    <property type="match status" value="1"/>
</dbReference>
<dbReference type="PANTHER" id="PTHR10151:SF120">
    <property type="entry name" value="BIS(5'-ADENOSYL)-TRIPHOSPHATASE"/>
    <property type="match status" value="1"/>
</dbReference>
<proteinExistence type="predicted"/>
<reference evidence="2 3" key="1">
    <citation type="submission" date="2016-10" db="EMBL/GenBank/DDBJ databases">
        <authorList>
            <person name="de Groot N.N."/>
        </authorList>
    </citation>
    <scope>NUCLEOTIDE SEQUENCE [LARGE SCALE GENOMIC DNA]</scope>
    <source>
        <strain evidence="2 3">MAR_2009_71</strain>
    </source>
</reference>
<dbReference type="PROSITE" id="PS51820">
    <property type="entry name" value="PA14"/>
    <property type="match status" value="1"/>
</dbReference>
<dbReference type="InterPro" id="IPR017850">
    <property type="entry name" value="Alkaline_phosphatase_core_sf"/>
</dbReference>
<dbReference type="SMART" id="SM00758">
    <property type="entry name" value="PA14"/>
    <property type="match status" value="1"/>
</dbReference>
<dbReference type="CDD" id="cd00016">
    <property type="entry name" value="ALP_like"/>
    <property type="match status" value="1"/>
</dbReference>
<dbReference type="SUPFAM" id="SSF56988">
    <property type="entry name" value="Anthrax protective antigen"/>
    <property type="match status" value="1"/>
</dbReference>
<dbReference type="Gene3D" id="3.40.720.10">
    <property type="entry name" value="Alkaline Phosphatase, subunit A"/>
    <property type="match status" value="1"/>
</dbReference>
<dbReference type="InterPro" id="IPR059177">
    <property type="entry name" value="GH29D-like_dom"/>
</dbReference>
<dbReference type="GO" id="GO:0016787">
    <property type="term" value="F:hydrolase activity"/>
    <property type="evidence" value="ECO:0007669"/>
    <property type="project" value="UniProtKB-ARBA"/>
</dbReference>
<organism evidence="2 3">
    <name type="scientific">Maribacter dokdonensis</name>
    <dbReference type="NCBI Taxonomy" id="320912"/>
    <lineage>
        <taxon>Bacteria</taxon>
        <taxon>Pseudomonadati</taxon>
        <taxon>Bacteroidota</taxon>
        <taxon>Flavobacteriia</taxon>
        <taxon>Flavobacteriales</taxon>
        <taxon>Flavobacteriaceae</taxon>
        <taxon>Maribacter</taxon>
    </lineage>
</organism>
<dbReference type="Pfam" id="PF07691">
    <property type="entry name" value="PA14"/>
    <property type="match status" value="1"/>
</dbReference>
<accession>A0A1H4NJX5</accession>
<dbReference type="InterPro" id="IPR011658">
    <property type="entry name" value="PA14_dom"/>
</dbReference>
<dbReference type="EMBL" id="FNTB01000001">
    <property type="protein sequence ID" value="SEB95434.1"/>
    <property type="molecule type" value="Genomic_DNA"/>
</dbReference>
<dbReference type="Gene3D" id="3.90.182.10">
    <property type="entry name" value="Toxin - Anthrax Protective Antigen,domain 1"/>
    <property type="match status" value="1"/>
</dbReference>
<dbReference type="PANTHER" id="PTHR10151">
    <property type="entry name" value="ECTONUCLEOTIDE PYROPHOSPHATASE/PHOSPHODIESTERASE"/>
    <property type="match status" value="1"/>
</dbReference>
<evidence type="ECO:0000259" key="1">
    <source>
        <dbReference type="PROSITE" id="PS51820"/>
    </source>
</evidence>
<protein>
    <submittedName>
        <fullName evidence="2">Chitobiase/beta-hexosaminidase C-terminal domain-containing protein</fullName>
    </submittedName>
</protein>
<dbReference type="InterPro" id="IPR037524">
    <property type="entry name" value="PA14/GLEYA"/>
</dbReference>
<evidence type="ECO:0000313" key="3">
    <source>
        <dbReference type="Proteomes" id="UP000183038"/>
    </source>
</evidence>
<evidence type="ECO:0000313" key="2">
    <source>
        <dbReference type="EMBL" id="SEB95434.1"/>
    </source>
</evidence>
<sequence length="564" mass="62624">MILIPNFGGMLIKHRVKKYTSIITLTIGMTSLWSCDYDKLDKMGSETTHVVVIGFDGLSPDGLQNADTPTFDTMIEEGASTMHARAVLPTSSSTNWASMIMGAGPEQHGITSNAWERDNLTLPAVTQSEPFLFPSIFHLIREQRTSEKIGAIYHWGGFGRLFEKNAVDFDENPATEEETAVNASSYIKVEKPLFTFVHFDHIDHAGHEFGHGTKEYYHAVEKADSLLAEIMKAITESGMADNTMVIISSDHGGKGKGHGGESMEEIEIPFILWGRGIKKDYRIKYPVYQYDNAATVAHALQIKTPRAWIGRPVLEAFEGENVVDDYPTLVQLKKPRLNRPAKGYAADGGLFNEEAQLVLENPNAYGEIRYTLNGAMPTKESNTFTQSIVLKENTVVKSAIFVADKLSSGVSEAFFRIKPASLKAPVSYEVFHLNDLSFIPSIGNRKPDARGAVFEFSSEEVRQHIQANTLFRFKSLLKIEHEDSYNFAVRSDDGSKLFIDGHLVVDNDGDHGVRTKTGSIEMDKGSHTVEVLWFNGGGDGWLDVYIEGDKTPNQILSTVFLKAR</sequence>
<feature type="domain" description="PA14" evidence="1">
    <location>
        <begin position="421"/>
        <end position="560"/>
    </location>
</feature>
<dbReference type="Proteomes" id="UP000183038">
    <property type="component" value="Unassembled WGS sequence"/>
</dbReference>
<dbReference type="Pfam" id="PF13290">
    <property type="entry name" value="CHB_HEX_C_1"/>
    <property type="match status" value="1"/>
</dbReference>
<dbReference type="OrthoDB" id="279982at2"/>
<dbReference type="InterPro" id="IPR002591">
    <property type="entry name" value="Phosphodiest/P_Trfase"/>
</dbReference>
<name>A0A1H4NJX5_9FLAO</name>
<dbReference type="AlphaFoldDB" id="A0A1H4NJX5"/>
<dbReference type="SUPFAM" id="SSF53649">
    <property type="entry name" value="Alkaline phosphatase-like"/>
    <property type="match status" value="1"/>
</dbReference>
<gene>
    <name evidence="2" type="ORF">SAMN05192540_1979</name>
</gene>